<gene>
    <name evidence="3" type="ORF">SGN30_24495</name>
</gene>
<proteinExistence type="predicted"/>
<comment type="caution">
    <text evidence="3">The sequence shown here is derived from an EMBL/GenBank/DDBJ whole genome shotgun (WGS) entry which is preliminary data.</text>
</comment>
<organism evidence="3 4">
    <name type="scientific">Delftia acidovorans</name>
    <name type="common">Pseudomonas acidovorans</name>
    <name type="synonym">Comamonas acidovorans</name>
    <dbReference type="NCBI Taxonomy" id="80866"/>
    <lineage>
        <taxon>Bacteria</taxon>
        <taxon>Pseudomonadati</taxon>
        <taxon>Pseudomonadota</taxon>
        <taxon>Betaproteobacteria</taxon>
        <taxon>Burkholderiales</taxon>
        <taxon>Comamonadaceae</taxon>
        <taxon>Delftia</taxon>
    </lineage>
</organism>
<reference evidence="3" key="1">
    <citation type="submission" date="2023-11" db="EMBL/GenBank/DDBJ databases">
        <title>Identification and selenium tolerance of Delftia acidovorans R3-25.</title>
        <authorList>
            <person name="Zhang S."/>
            <person name="Liu Y."/>
            <person name="Guo Y."/>
        </authorList>
    </citation>
    <scope>NUCLEOTIDE SEQUENCE</scope>
    <source>
        <strain evidence="3">R3-25</strain>
    </source>
</reference>
<sequence length="323" mass="36413">MTPAAENLRVLLEARNIDGFLSALDVYRQQHSFEPVVTALTQRVFPRLLRTAFQEERLPPTSLVRLYRMVRSGKLLLVEDYLLAAINLHIDGAIREVEPATVTPVPPLITGEDVRPKAAQWSPPSAPGGQRLVATEMKRIAVVSAFTFGTWAAADAFDFRRNACASQQEREFLRAVRQFFPSLQAYPNMPVKNFIDIDKLEATVPARVRQYAWLAQVDVLLCTTEEDPVAGIELDSNFQDTEEAAERDALKNMLFKLAGLPLVRIRAEDEKAVRAEDFYDLLMAESKTLDALRPRRMRPRRTHDFLVPAESATRTSPAHMARG</sequence>
<dbReference type="AlphaFoldDB" id="A0AAJ2VCG3"/>
<evidence type="ECO:0000313" key="4">
    <source>
        <dbReference type="Proteomes" id="UP001287445"/>
    </source>
</evidence>
<feature type="domain" description="DUF2726" evidence="2">
    <location>
        <begin position="165"/>
        <end position="272"/>
    </location>
</feature>
<dbReference type="Proteomes" id="UP001287445">
    <property type="component" value="Unassembled WGS sequence"/>
</dbReference>
<evidence type="ECO:0000256" key="1">
    <source>
        <dbReference type="SAM" id="MobiDB-lite"/>
    </source>
</evidence>
<protein>
    <submittedName>
        <fullName evidence="3">DUF2726 domain-containing protein</fullName>
    </submittedName>
</protein>
<name>A0AAJ2VCG3_DELAC</name>
<evidence type="ECO:0000259" key="2">
    <source>
        <dbReference type="Pfam" id="PF10881"/>
    </source>
</evidence>
<dbReference type="RefSeq" id="WP_319076094.1">
    <property type="nucleotide sequence ID" value="NZ_JAWWMZ010000012.1"/>
</dbReference>
<dbReference type="EMBL" id="JAWWMZ010000012">
    <property type="protein sequence ID" value="MDX4956582.1"/>
    <property type="molecule type" value="Genomic_DNA"/>
</dbReference>
<accession>A0AAJ2VCG3</accession>
<feature type="region of interest" description="Disordered" evidence="1">
    <location>
        <begin position="300"/>
        <end position="323"/>
    </location>
</feature>
<evidence type="ECO:0000313" key="3">
    <source>
        <dbReference type="EMBL" id="MDX4956582.1"/>
    </source>
</evidence>
<dbReference type="InterPro" id="IPR024402">
    <property type="entry name" value="DUF2726"/>
</dbReference>
<dbReference type="Pfam" id="PF10881">
    <property type="entry name" value="DUF2726"/>
    <property type="match status" value="1"/>
</dbReference>